<dbReference type="AlphaFoldDB" id="R7UTW2"/>
<dbReference type="GO" id="GO:0005737">
    <property type="term" value="C:cytoplasm"/>
    <property type="evidence" value="ECO:0007669"/>
    <property type="project" value="TreeGrafter"/>
</dbReference>
<keyword evidence="7 14" id="KW-0677">Repeat</keyword>
<dbReference type="PANTHER" id="PTHR10502">
    <property type="entry name" value="ANNEXIN"/>
    <property type="match status" value="1"/>
</dbReference>
<evidence type="ECO:0000256" key="2">
    <source>
        <dbReference type="ARBA" id="ARBA00004550"/>
    </source>
</evidence>
<evidence type="ECO:0000313" key="15">
    <source>
        <dbReference type="EMBL" id="ELU09600.1"/>
    </source>
</evidence>
<evidence type="ECO:0000256" key="11">
    <source>
        <dbReference type="ARBA" id="ARBA00037210"/>
    </source>
</evidence>
<reference evidence="17" key="1">
    <citation type="submission" date="2012-12" db="EMBL/GenBank/DDBJ databases">
        <authorList>
            <person name="Hellsten U."/>
            <person name="Grimwood J."/>
            <person name="Chapman J.A."/>
            <person name="Shapiro H."/>
            <person name="Aerts A."/>
            <person name="Otillar R.P."/>
            <person name="Terry A.Y."/>
            <person name="Boore J.L."/>
            <person name="Simakov O."/>
            <person name="Marletaz F."/>
            <person name="Cho S.-J."/>
            <person name="Edsinger-Gonzales E."/>
            <person name="Havlak P."/>
            <person name="Kuo D.-H."/>
            <person name="Larsson T."/>
            <person name="Lv J."/>
            <person name="Arendt D."/>
            <person name="Savage R."/>
            <person name="Osoegawa K."/>
            <person name="de Jong P."/>
            <person name="Lindberg D.R."/>
            <person name="Seaver E.C."/>
            <person name="Weisblat D.A."/>
            <person name="Putnam N.H."/>
            <person name="Grigoriev I.V."/>
            <person name="Rokhsar D.S."/>
        </authorList>
    </citation>
    <scope>NUCLEOTIDE SEQUENCE</scope>
    <source>
        <strain evidence="17">I ESC-2004</strain>
    </source>
</reference>
<dbReference type="GO" id="GO:0005544">
    <property type="term" value="F:calcium-dependent phospholipid binding"/>
    <property type="evidence" value="ECO:0007669"/>
    <property type="project" value="UniProtKB-KW"/>
</dbReference>
<evidence type="ECO:0000256" key="6">
    <source>
        <dbReference type="ARBA" id="ARBA00022723"/>
    </source>
</evidence>
<evidence type="ECO:0000256" key="5">
    <source>
        <dbReference type="ARBA" id="ARBA00022553"/>
    </source>
</evidence>
<dbReference type="EnsemblMetazoa" id="CapteT184779">
    <property type="protein sequence ID" value="CapteP184779"/>
    <property type="gene ID" value="CapteG184779"/>
</dbReference>
<dbReference type="EMBL" id="KB298124">
    <property type="protein sequence ID" value="ELU09600.1"/>
    <property type="molecule type" value="Genomic_DNA"/>
</dbReference>
<name>R7UTW2_CAPTE</name>
<dbReference type="PROSITE" id="PS51897">
    <property type="entry name" value="ANNEXIN_2"/>
    <property type="match status" value="4"/>
</dbReference>
<dbReference type="InterPro" id="IPR018502">
    <property type="entry name" value="Annexin_repeat"/>
</dbReference>
<reference evidence="16" key="3">
    <citation type="submission" date="2015-06" db="UniProtKB">
        <authorList>
            <consortium name="EnsemblMetazoa"/>
        </authorList>
    </citation>
    <scope>IDENTIFICATION</scope>
</reference>
<keyword evidence="5" id="KW-0597">Phosphoprotein</keyword>
<proteinExistence type="inferred from homology"/>
<evidence type="ECO:0000256" key="13">
    <source>
        <dbReference type="ARBA" id="ARBA00060393"/>
    </source>
</evidence>
<comment type="function">
    <text evidence="12">Involved in reproduction of the worm. Involved in host-parasite interaction. Delivered into the host cell by means of parasite exosomes. Binds to acidic phospholipid membranes in a calcium-dependent manner in vitro. Causes aggregation of liposomes in the presence of calcium, but not in its absence. Likely to promote membrane fusion. May provide structural integrity within the tegument.</text>
</comment>
<comment type="subunit">
    <text evidence="4">Homodimer.</text>
</comment>
<sequence length="332" mass="38020">MILFPGFDSTGTNEQAIIDVVVTRSNSQRNAILKEYKTAYGQDLIEDLSGELGGDFRETVLGLFESPARYDAWAVKNAIYGLGTDEASLIEILMTRTNAQIKEMVNEYNKITHQKQRDAEAAIEEDIENDTSGDFKRLLISACQGNRRLISQEKLEDAVEEVEFNGKWTGMFKVNYAKLCSQPKCQRMADELFQAGEDRWGTDEVTFNRVFSTQDYYTLRMVWDEYVKMSQRDIINSVERETSGSLKQGLCAIAQNIKCRPMFFAERLYKSMKGMGTNDSTLIRIVVSRAEIDMVQIKQCFLEKYKQTLWNFIKDDTSGDYRKLLCGIVGRN</sequence>
<evidence type="ECO:0000313" key="16">
    <source>
        <dbReference type="EnsemblMetazoa" id="CapteP184779"/>
    </source>
</evidence>
<accession>R7UTW2</accession>
<keyword evidence="8 14" id="KW-0106">Calcium</keyword>
<dbReference type="Proteomes" id="UP000014760">
    <property type="component" value="Unassembled WGS sequence"/>
</dbReference>
<dbReference type="Pfam" id="PF00191">
    <property type="entry name" value="Annexin"/>
    <property type="match status" value="4"/>
</dbReference>
<protein>
    <recommendedName>
        <fullName evidence="14">Annexin</fullName>
    </recommendedName>
</protein>
<dbReference type="PROSITE" id="PS00223">
    <property type="entry name" value="ANNEXIN_1"/>
    <property type="match status" value="2"/>
</dbReference>
<dbReference type="GO" id="GO:0005509">
    <property type="term" value="F:calcium ion binding"/>
    <property type="evidence" value="ECO:0007669"/>
    <property type="project" value="InterPro"/>
</dbReference>
<dbReference type="GO" id="GO:0005576">
    <property type="term" value="C:extracellular region"/>
    <property type="evidence" value="ECO:0007669"/>
    <property type="project" value="UniProtKB-SubCell"/>
</dbReference>
<dbReference type="OrthoDB" id="37886at2759"/>
<evidence type="ECO:0000256" key="10">
    <source>
        <dbReference type="ARBA" id="ARBA00023302"/>
    </source>
</evidence>
<comment type="similarity">
    <text evidence="3 14">Belongs to the annexin family.</text>
</comment>
<dbReference type="SUPFAM" id="SSF47874">
    <property type="entry name" value="Annexin"/>
    <property type="match status" value="1"/>
</dbReference>
<evidence type="ECO:0000256" key="9">
    <source>
        <dbReference type="ARBA" id="ARBA00023216"/>
    </source>
</evidence>
<dbReference type="FunFam" id="1.10.220.10:FF:000003">
    <property type="entry name" value="Annexin"/>
    <property type="match status" value="1"/>
</dbReference>
<dbReference type="PANTHER" id="PTHR10502:SF239">
    <property type="entry name" value="ANNEXIN A7"/>
    <property type="match status" value="1"/>
</dbReference>
<dbReference type="InterPro" id="IPR001464">
    <property type="entry name" value="Annexin"/>
</dbReference>
<keyword evidence="17" id="KW-1185">Reference proteome</keyword>
<comment type="function">
    <text evidence="11">Calcium/phospholipid-binding protein which promotes membrane fusion and is involved in exocytosis.</text>
</comment>
<dbReference type="GO" id="GO:0001786">
    <property type="term" value="F:phosphatidylserine binding"/>
    <property type="evidence" value="ECO:0007669"/>
    <property type="project" value="TreeGrafter"/>
</dbReference>
<gene>
    <name evidence="15" type="ORF">CAPTEDRAFT_184779</name>
</gene>
<evidence type="ECO:0000256" key="8">
    <source>
        <dbReference type="ARBA" id="ARBA00022837"/>
    </source>
</evidence>
<dbReference type="FunFam" id="1.10.220.10:FF:000002">
    <property type="entry name" value="Annexin"/>
    <property type="match status" value="1"/>
</dbReference>
<dbReference type="InterPro" id="IPR018252">
    <property type="entry name" value="Annexin_repeat_CS"/>
</dbReference>
<comment type="subcellular location">
    <subcellularLocation>
        <location evidence="1">Host cell</location>
    </subcellularLocation>
    <subcellularLocation>
        <location evidence="2">Secreted</location>
        <location evidence="2">Extracellular exosome</location>
    </subcellularLocation>
    <subcellularLocation>
        <location evidence="13">Tegument</location>
    </subcellularLocation>
</comment>
<keyword evidence="10 14" id="KW-0111">Calcium/phospholipid-binding</keyword>
<dbReference type="STRING" id="283909.R7UTW2"/>
<organism evidence="15">
    <name type="scientific">Capitella teleta</name>
    <name type="common">Polychaete worm</name>
    <dbReference type="NCBI Taxonomy" id="283909"/>
    <lineage>
        <taxon>Eukaryota</taxon>
        <taxon>Metazoa</taxon>
        <taxon>Spiralia</taxon>
        <taxon>Lophotrochozoa</taxon>
        <taxon>Annelida</taxon>
        <taxon>Polychaeta</taxon>
        <taxon>Sedentaria</taxon>
        <taxon>Scolecida</taxon>
        <taxon>Capitellidae</taxon>
        <taxon>Capitella</taxon>
    </lineage>
</organism>
<dbReference type="GO" id="GO:0005886">
    <property type="term" value="C:plasma membrane"/>
    <property type="evidence" value="ECO:0007669"/>
    <property type="project" value="TreeGrafter"/>
</dbReference>
<keyword evidence="9 14" id="KW-0041">Annexin</keyword>
<dbReference type="SMART" id="SM00335">
    <property type="entry name" value="ANX"/>
    <property type="match status" value="4"/>
</dbReference>
<dbReference type="FunFam" id="1.10.220.10:FF:000001">
    <property type="entry name" value="Annexin"/>
    <property type="match status" value="1"/>
</dbReference>
<keyword evidence="6" id="KW-0479">Metal-binding</keyword>
<dbReference type="OMA" id="HRNIATQ"/>
<reference evidence="15 17" key="2">
    <citation type="journal article" date="2013" name="Nature">
        <title>Insights into bilaterian evolution from three spiralian genomes.</title>
        <authorList>
            <person name="Simakov O."/>
            <person name="Marletaz F."/>
            <person name="Cho S.J."/>
            <person name="Edsinger-Gonzales E."/>
            <person name="Havlak P."/>
            <person name="Hellsten U."/>
            <person name="Kuo D.H."/>
            <person name="Larsson T."/>
            <person name="Lv J."/>
            <person name="Arendt D."/>
            <person name="Savage R."/>
            <person name="Osoegawa K."/>
            <person name="de Jong P."/>
            <person name="Grimwood J."/>
            <person name="Chapman J.A."/>
            <person name="Shapiro H."/>
            <person name="Aerts A."/>
            <person name="Otillar R.P."/>
            <person name="Terry A.Y."/>
            <person name="Boore J.L."/>
            <person name="Grigoriev I.V."/>
            <person name="Lindberg D.R."/>
            <person name="Seaver E.C."/>
            <person name="Weisblat D.A."/>
            <person name="Putnam N.H."/>
            <person name="Rokhsar D.S."/>
        </authorList>
    </citation>
    <scope>NUCLEOTIDE SEQUENCE</scope>
    <source>
        <strain evidence="15 17">I ESC-2004</strain>
    </source>
</reference>
<dbReference type="EMBL" id="AMQN01006338">
    <property type="status" value="NOT_ANNOTATED_CDS"/>
    <property type="molecule type" value="Genomic_DNA"/>
</dbReference>
<dbReference type="FunFam" id="1.10.220.10:FF:000005">
    <property type="entry name" value="Annexin"/>
    <property type="match status" value="1"/>
</dbReference>
<evidence type="ECO:0000256" key="4">
    <source>
        <dbReference type="ARBA" id="ARBA00011738"/>
    </source>
</evidence>
<dbReference type="PRINTS" id="PR00196">
    <property type="entry name" value="ANNEXIN"/>
</dbReference>
<evidence type="ECO:0000256" key="1">
    <source>
        <dbReference type="ARBA" id="ARBA00004340"/>
    </source>
</evidence>
<dbReference type="HOGENOM" id="CLU_025300_0_0_1"/>
<evidence type="ECO:0000256" key="14">
    <source>
        <dbReference type="RuleBase" id="RU003540"/>
    </source>
</evidence>
<evidence type="ECO:0000256" key="7">
    <source>
        <dbReference type="ARBA" id="ARBA00022737"/>
    </source>
</evidence>
<dbReference type="GO" id="GO:0012506">
    <property type="term" value="C:vesicle membrane"/>
    <property type="evidence" value="ECO:0007669"/>
    <property type="project" value="TreeGrafter"/>
</dbReference>
<evidence type="ECO:0000313" key="17">
    <source>
        <dbReference type="Proteomes" id="UP000014760"/>
    </source>
</evidence>
<dbReference type="GO" id="GO:0005634">
    <property type="term" value="C:nucleus"/>
    <property type="evidence" value="ECO:0007669"/>
    <property type="project" value="TreeGrafter"/>
</dbReference>
<evidence type="ECO:0000256" key="3">
    <source>
        <dbReference type="ARBA" id="ARBA00007831"/>
    </source>
</evidence>
<dbReference type="GO" id="GO:0043657">
    <property type="term" value="C:host cell"/>
    <property type="evidence" value="ECO:0007669"/>
    <property type="project" value="UniProtKB-SubCell"/>
</dbReference>
<comment type="domain">
    <text evidence="14">A pair of annexin repeats may form one binding site for calcium and phospholipid.</text>
</comment>
<dbReference type="InterPro" id="IPR037104">
    <property type="entry name" value="Annexin_sf"/>
</dbReference>
<dbReference type="Gene3D" id="1.10.220.10">
    <property type="entry name" value="Annexin"/>
    <property type="match status" value="4"/>
</dbReference>
<evidence type="ECO:0000256" key="12">
    <source>
        <dbReference type="ARBA" id="ARBA00059330"/>
    </source>
</evidence>